<dbReference type="InterPro" id="IPR012338">
    <property type="entry name" value="Beta-lactam/transpept-like"/>
</dbReference>
<feature type="signal peptide" evidence="2">
    <location>
        <begin position="1"/>
        <end position="27"/>
    </location>
</feature>
<dbReference type="Proteomes" id="UP000325849">
    <property type="component" value="Unassembled WGS sequence"/>
</dbReference>
<dbReference type="Pfam" id="PF00144">
    <property type="entry name" value="Beta-lactamase"/>
    <property type="match status" value="1"/>
</dbReference>
<evidence type="ECO:0000313" key="4">
    <source>
        <dbReference type="EMBL" id="MPY32274.1"/>
    </source>
</evidence>
<name>A0A5N8VDZ7_9ACTN</name>
<comment type="caution">
    <text evidence="4">The sequence shown here is derived from an EMBL/GenBank/DDBJ whole genome shotgun (WGS) entry which is preliminary data.</text>
</comment>
<sequence>MVTTTARRGTALATTVLLSLLAAPAHATPRGASPTAAPATTTRPLLPEPDLTGLRGVLRTAQQQGAPGAMARIDDHGTVRWSAVGVADRTTGRLLADTDRFRVGSITKTFSAVVLLQLVDEGRLKLDDPVDRHLPGLLPDARITVRQVLSHRSGLYDYTNDMFADSVQGFEAVRTKVFTYRRLVALSLRHAPTNAPGAAYSYSNTNFVVAGLLIEKLTGRPVGTEYRERIIDPLKLRDTFYVHPDTGIPGRHAHGYLTPDKAGAPLVDATEQTASWAQSAGAIISSTRDLGTFYAALLRGRLTSAARLAEMKRWTVVNPTQGYGLGLRRRDLSCGVSVYGHTGAVQGYYSYAFTTGDGGRSLTALATTSNNGKVLNTMLGTLESAFCGVRNRVGGAAGAAGRAASVERHEDIAPGIERD</sequence>
<dbReference type="Gene3D" id="3.40.710.10">
    <property type="entry name" value="DD-peptidase/beta-lactamase superfamily"/>
    <property type="match status" value="1"/>
</dbReference>
<keyword evidence="2" id="KW-0732">Signal</keyword>
<dbReference type="PANTHER" id="PTHR46825:SF7">
    <property type="entry name" value="D-ALANYL-D-ALANINE CARBOXYPEPTIDASE"/>
    <property type="match status" value="1"/>
</dbReference>
<reference evidence="4 5" key="1">
    <citation type="submission" date="2019-07" db="EMBL/GenBank/DDBJ databases">
        <title>New species of Amycolatopsis and Streptomyces.</title>
        <authorList>
            <person name="Duangmal K."/>
            <person name="Teo W.F.A."/>
            <person name="Lipun K."/>
        </authorList>
    </citation>
    <scope>NUCLEOTIDE SEQUENCE [LARGE SCALE GENOMIC DNA]</scope>
    <source>
        <strain evidence="4 5">NBRC 109810</strain>
    </source>
</reference>
<accession>A0A5N8VDZ7</accession>
<dbReference type="InterPro" id="IPR001466">
    <property type="entry name" value="Beta-lactam-related"/>
</dbReference>
<evidence type="ECO:0000256" key="1">
    <source>
        <dbReference type="SAM" id="MobiDB-lite"/>
    </source>
</evidence>
<feature type="chain" id="PRO_5025037344" evidence="2">
    <location>
        <begin position="28"/>
        <end position="419"/>
    </location>
</feature>
<evidence type="ECO:0000256" key="2">
    <source>
        <dbReference type="SAM" id="SignalP"/>
    </source>
</evidence>
<dbReference type="EMBL" id="VJZD01000044">
    <property type="protein sequence ID" value="MPY32274.1"/>
    <property type="molecule type" value="Genomic_DNA"/>
</dbReference>
<feature type="region of interest" description="Disordered" evidence="1">
    <location>
        <begin position="27"/>
        <end position="49"/>
    </location>
</feature>
<dbReference type="RefSeq" id="WP_152887555.1">
    <property type="nucleotide sequence ID" value="NZ_VJZD01000044.1"/>
</dbReference>
<dbReference type="InterPro" id="IPR050491">
    <property type="entry name" value="AmpC-like"/>
</dbReference>
<dbReference type="OrthoDB" id="5177574at2"/>
<feature type="compositionally biased region" description="Low complexity" evidence="1">
    <location>
        <begin position="27"/>
        <end position="45"/>
    </location>
</feature>
<protein>
    <submittedName>
        <fullName evidence="4">Beta-lactamase family protein</fullName>
    </submittedName>
</protein>
<gene>
    <name evidence="4" type="ORF">FNH09_13615</name>
</gene>
<organism evidence="4 5">
    <name type="scientific">Streptomyces adustus</name>
    <dbReference type="NCBI Taxonomy" id="1609272"/>
    <lineage>
        <taxon>Bacteria</taxon>
        <taxon>Bacillati</taxon>
        <taxon>Actinomycetota</taxon>
        <taxon>Actinomycetes</taxon>
        <taxon>Kitasatosporales</taxon>
        <taxon>Streptomycetaceae</taxon>
        <taxon>Streptomyces</taxon>
    </lineage>
</organism>
<evidence type="ECO:0000313" key="5">
    <source>
        <dbReference type="Proteomes" id="UP000325849"/>
    </source>
</evidence>
<proteinExistence type="predicted"/>
<evidence type="ECO:0000259" key="3">
    <source>
        <dbReference type="Pfam" id="PF00144"/>
    </source>
</evidence>
<dbReference type="PANTHER" id="PTHR46825">
    <property type="entry name" value="D-ALANYL-D-ALANINE-CARBOXYPEPTIDASE/ENDOPEPTIDASE AMPH"/>
    <property type="match status" value="1"/>
</dbReference>
<dbReference type="SUPFAM" id="SSF56601">
    <property type="entry name" value="beta-lactamase/transpeptidase-like"/>
    <property type="match status" value="1"/>
</dbReference>
<dbReference type="AlphaFoldDB" id="A0A5N8VDZ7"/>
<keyword evidence="5" id="KW-1185">Reference proteome</keyword>
<feature type="domain" description="Beta-lactamase-related" evidence="3">
    <location>
        <begin position="62"/>
        <end position="371"/>
    </location>
</feature>